<reference evidence="1 2" key="1">
    <citation type="submission" date="2018-05" db="EMBL/GenBank/DDBJ databases">
        <title>Vibrio limimaris sp. nov., isolated from marine sediment.</title>
        <authorList>
            <person name="Li C.-M."/>
        </authorList>
    </citation>
    <scope>NUCLEOTIDE SEQUENCE [LARGE SCALE GENOMIC DNA]</scope>
    <source>
        <strain evidence="1 2">E4404</strain>
    </source>
</reference>
<evidence type="ECO:0000313" key="1">
    <source>
        <dbReference type="EMBL" id="PWI34033.1"/>
    </source>
</evidence>
<keyword evidence="2" id="KW-1185">Reference proteome</keyword>
<name>A0A2U3BB83_9VIBR</name>
<proteinExistence type="predicted"/>
<dbReference type="InterPro" id="IPR021974">
    <property type="entry name" value="DUF3581"/>
</dbReference>
<dbReference type="AlphaFoldDB" id="A0A2U3BB83"/>
<protein>
    <submittedName>
        <fullName evidence="1">DUF3581 domain-containing protein</fullName>
    </submittedName>
</protein>
<dbReference type="OrthoDB" id="5892138at2"/>
<organism evidence="1 2">
    <name type="scientific">Vibrio albus</name>
    <dbReference type="NCBI Taxonomy" id="2200953"/>
    <lineage>
        <taxon>Bacteria</taxon>
        <taxon>Pseudomonadati</taxon>
        <taxon>Pseudomonadota</taxon>
        <taxon>Gammaproteobacteria</taxon>
        <taxon>Vibrionales</taxon>
        <taxon>Vibrionaceae</taxon>
        <taxon>Vibrio</taxon>
    </lineage>
</organism>
<evidence type="ECO:0000313" key="2">
    <source>
        <dbReference type="Proteomes" id="UP000245362"/>
    </source>
</evidence>
<gene>
    <name evidence="1" type="ORF">DI392_07480</name>
</gene>
<dbReference type="EMBL" id="QFWT01000003">
    <property type="protein sequence ID" value="PWI34033.1"/>
    <property type="molecule type" value="Genomic_DNA"/>
</dbReference>
<dbReference type="Pfam" id="PF12119">
    <property type="entry name" value="DUF3581"/>
    <property type="match status" value="1"/>
</dbReference>
<accession>A0A2U3BB83</accession>
<sequence length="241" mass="27351">MFLTPYFSTESDQFQFTRQQASHFAKKIAGDFNPIHDEDSKRFCVPGDLLFAVLLKTEGISQKMSFNFSGMVADGVGLKVESKCEKESAVVDANGKKYLHMSREGERSHNRDFIEHVVTNYVQFSGMNFPHIMVPLMEEQQMMINCQRPLVIYESMEIEFERLDMTHPEVEFTGATFDVEGKRGVVTMNFAFKEDGIVVGTGRKRMIASGLKPYDQEAVDALVCTFHERKDAFLEQIASAA</sequence>
<dbReference type="RefSeq" id="WP_109319285.1">
    <property type="nucleotide sequence ID" value="NZ_QFWT01000003.1"/>
</dbReference>
<comment type="caution">
    <text evidence="1">The sequence shown here is derived from an EMBL/GenBank/DDBJ whole genome shotgun (WGS) entry which is preliminary data.</text>
</comment>
<dbReference type="Proteomes" id="UP000245362">
    <property type="component" value="Unassembled WGS sequence"/>
</dbReference>